<accession>A0A0M8NSW5</accession>
<feature type="chain" id="PRO_5005819441" evidence="1">
    <location>
        <begin position="28"/>
        <end position="100"/>
    </location>
</feature>
<evidence type="ECO:0000313" key="3">
    <source>
        <dbReference type="Proteomes" id="UP000037696"/>
    </source>
</evidence>
<feature type="signal peptide" evidence="1">
    <location>
        <begin position="1"/>
        <end position="27"/>
    </location>
</feature>
<reference evidence="2 3" key="1">
    <citation type="submission" date="2015-08" db="EMBL/GenBank/DDBJ databases">
        <title>Genome sequencing of Penicillium nordicum.</title>
        <authorList>
            <person name="Nguyen H.D."/>
            <person name="Seifert K.A."/>
        </authorList>
    </citation>
    <scope>NUCLEOTIDE SEQUENCE [LARGE SCALE GENOMIC DNA]</scope>
    <source>
        <strain evidence="2 3">DAOMC 185683</strain>
    </source>
</reference>
<protein>
    <submittedName>
        <fullName evidence="2">Uncharacterized protein</fullName>
    </submittedName>
</protein>
<dbReference type="Proteomes" id="UP000037696">
    <property type="component" value="Unassembled WGS sequence"/>
</dbReference>
<dbReference type="EMBL" id="LHQQ01000420">
    <property type="protein sequence ID" value="KOS36607.1"/>
    <property type="molecule type" value="Genomic_DNA"/>
</dbReference>
<evidence type="ECO:0000256" key="1">
    <source>
        <dbReference type="SAM" id="SignalP"/>
    </source>
</evidence>
<sequence>MTGNCCTASILVVVSKAASSCVRLVLGAWVPGAQGPLGTDPLCAVDSLSLSPSLLLLSVQPQAENSTVLFLQSQPRRFSVNLQKWIADLPQLKPDGFLSV</sequence>
<organism evidence="2 3">
    <name type="scientific">Penicillium nordicum</name>
    <dbReference type="NCBI Taxonomy" id="229535"/>
    <lineage>
        <taxon>Eukaryota</taxon>
        <taxon>Fungi</taxon>
        <taxon>Dikarya</taxon>
        <taxon>Ascomycota</taxon>
        <taxon>Pezizomycotina</taxon>
        <taxon>Eurotiomycetes</taxon>
        <taxon>Eurotiomycetidae</taxon>
        <taxon>Eurotiales</taxon>
        <taxon>Aspergillaceae</taxon>
        <taxon>Penicillium</taxon>
    </lineage>
</organism>
<keyword evidence="1" id="KW-0732">Signal</keyword>
<name>A0A0M8NSW5_9EURO</name>
<gene>
    <name evidence="2" type="ORF">ACN38_g12640</name>
</gene>
<evidence type="ECO:0000313" key="2">
    <source>
        <dbReference type="EMBL" id="KOS36607.1"/>
    </source>
</evidence>
<dbReference type="AlphaFoldDB" id="A0A0M8NSW5"/>
<proteinExistence type="predicted"/>
<keyword evidence="3" id="KW-1185">Reference proteome</keyword>
<comment type="caution">
    <text evidence="2">The sequence shown here is derived from an EMBL/GenBank/DDBJ whole genome shotgun (WGS) entry which is preliminary data.</text>
</comment>